<keyword evidence="10 16" id="KW-0324">Glycolysis</keyword>
<proteinExistence type="inferred from homology"/>
<dbReference type="SUPFAM" id="SSF54495">
    <property type="entry name" value="UBC-like"/>
    <property type="match status" value="1"/>
</dbReference>
<evidence type="ECO:0000256" key="7">
    <source>
        <dbReference type="ARBA" id="ARBA00022741"/>
    </source>
</evidence>
<dbReference type="CDD" id="cd23796">
    <property type="entry name" value="UBCc_UBE2G2"/>
    <property type="match status" value="1"/>
</dbReference>
<keyword evidence="5 16" id="KW-0312">Gluconeogenesis</keyword>
<evidence type="ECO:0000256" key="11">
    <source>
        <dbReference type="ARBA" id="ARBA00023235"/>
    </source>
</evidence>
<dbReference type="GO" id="GO:0004347">
    <property type="term" value="F:glucose-6-phosphate isomerase activity"/>
    <property type="evidence" value="ECO:0007669"/>
    <property type="project" value="UniProtKB-EC"/>
</dbReference>
<dbReference type="PROSITE" id="PS00183">
    <property type="entry name" value="UBC_1"/>
    <property type="match status" value="1"/>
</dbReference>
<comment type="catalytic activity">
    <reaction evidence="1">
        <text>S-ubiquitinyl-[E1 ubiquitin-activating enzyme]-L-cysteine + [E2 ubiquitin-conjugating enzyme]-L-cysteine = [E1 ubiquitin-activating enzyme]-L-cysteine + S-ubiquitinyl-[E2 ubiquitin-conjugating enzyme]-L-cysteine.</text>
        <dbReference type="EC" id="2.3.2.23"/>
    </reaction>
</comment>
<evidence type="ECO:0000256" key="14">
    <source>
        <dbReference type="ARBA" id="ARBA00063420"/>
    </source>
</evidence>
<dbReference type="UniPathway" id="UPA00109">
    <property type="reaction ID" value="UER00181"/>
</dbReference>
<reference evidence="18 19" key="1">
    <citation type="submission" date="2014-10" db="EMBL/GenBank/DDBJ databases">
        <title>Draft genome of the hookworm Ancylostoma caninum.</title>
        <authorList>
            <person name="Mitreva M."/>
        </authorList>
    </citation>
    <scope>NUCLEOTIDE SEQUENCE [LARGE SCALE GENOMIC DNA]</scope>
    <source>
        <strain evidence="18 19">Baltimore</strain>
    </source>
</reference>
<comment type="caution">
    <text evidence="18">The sequence shown here is derived from an EMBL/GenBank/DDBJ whole genome shotgun (WGS) entry which is preliminary data.</text>
</comment>
<evidence type="ECO:0000256" key="10">
    <source>
        <dbReference type="ARBA" id="ARBA00023152"/>
    </source>
</evidence>
<evidence type="ECO:0000256" key="16">
    <source>
        <dbReference type="RuleBase" id="RU000612"/>
    </source>
</evidence>
<dbReference type="SMART" id="SM00212">
    <property type="entry name" value="UBCc"/>
    <property type="match status" value="1"/>
</dbReference>
<evidence type="ECO:0000256" key="1">
    <source>
        <dbReference type="ARBA" id="ARBA00000485"/>
    </source>
</evidence>
<dbReference type="FunFam" id="3.10.110.10:FF:000008">
    <property type="entry name" value="Ubiquitin-conjugating enzyme E2 G2"/>
    <property type="match status" value="1"/>
</dbReference>
<evidence type="ECO:0000256" key="4">
    <source>
        <dbReference type="ARBA" id="ARBA00018388"/>
    </source>
</evidence>
<dbReference type="InterPro" id="IPR035482">
    <property type="entry name" value="SIS_PGI_2"/>
</dbReference>
<dbReference type="EC" id="5.3.1.9" evidence="16"/>
<evidence type="ECO:0000259" key="17">
    <source>
        <dbReference type="PROSITE" id="PS50127"/>
    </source>
</evidence>
<gene>
    <name evidence="18" type="ORF">ANCCAN_25951</name>
</gene>
<keyword evidence="11 16" id="KW-0413">Isomerase</keyword>
<dbReference type="GO" id="GO:0048029">
    <property type="term" value="F:monosaccharide binding"/>
    <property type="evidence" value="ECO:0007669"/>
    <property type="project" value="TreeGrafter"/>
</dbReference>
<comment type="catalytic activity">
    <reaction evidence="12 16">
        <text>alpha-D-glucose 6-phosphate = beta-D-fructose 6-phosphate</text>
        <dbReference type="Rhea" id="RHEA:11816"/>
        <dbReference type="ChEBI" id="CHEBI:57634"/>
        <dbReference type="ChEBI" id="CHEBI:58225"/>
        <dbReference type="EC" id="5.3.1.9"/>
    </reaction>
</comment>
<dbReference type="InterPro" id="IPR035476">
    <property type="entry name" value="SIS_PGI_1"/>
</dbReference>
<evidence type="ECO:0000256" key="15">
    <source>
        <dbReference type="PROSITE-ProRule" id="PRU10133"/>
    </source>
</evidence>
<dbReference type="FunFam" id="3.40.50.10490:FF:000004">
    <property type="entry name" value="Glucose-6-phosphate isomerase"/>
    <property type="match status" value="1"/>
</dbReference>
<accession>A0A368F856</accession>
<evidence type="ECO:0000313" key="19">
    <source>
        <dbReference type="Proteomes" id="UP000252519"/>
    </source>
</evidence>
<dbReference type="GO" id="GO:0036503">
    <property type="term" value="P:ERAD pathway"/>
    <property type="evidence" value="ECO:0007669"/>
    <property type="project" value="UniProtKB-ARBA"/>
</dbReference>
<evidence type="ECO:0000256" key="3">
    <source>
        <dbReference type="ARBA" id="ARBA00006604"/>
    </source>
</evidence>
<dbReference type="PANTHER" id="PTHR11469:SF1">
    <property type="entry name" value="GLUCOSE-6-PHOSPHATE ISOMERASE"/>
    <property type="match status" value="1"/>
</dbReference>
<name>A0A368F856_ANCCA</name>
<dbReference type="PROSITE" id="PS50127">
    <property type="entry name" value="UBC_2"/>
    <property type="match status" value="1"/>
</dbReference>
<feature type="domain" description="UBC core" evidence="17">
    <location>
        <begin position="520"/>
        <end position="682"/>
    </location>
</feature>
<dbReference type="PROSITE" id="PS51463">
    <property type="entry name" value="P_GLUCOSE_ISOMERASE_3"/>
    <property type="match status" value="1"/>
</dbReference>
<dbReference type="GO" id="GO:0061631">
    <property type="term" value="F:ubiquitin conjugating enzyme activity"/>
    <property type="evidence" value="ECO:0007669"/>
    <property type="project" value="UniProtKB-EC"/>
</dbReference>
<dbReference type="Gene3D" id="3.40.50.10490">
    <property type="entry name" value="Glucose-6-phosphate isomerase like protein, domain 1"/>
    <property type="match status" value="2"/>
</dbReference>
<dbReference type="AlphaFoldDB" id="A0A368F856"/>
<dbReference type="PRINTS" id="PR00662">
    <property type="entry name" value="G6PISOMERASE"/>
</dbReference>
<keyword evidence="19" id="KW-1185">Reference proteome</keyword>
<evidence type="ECO:0000256" key="13">
    <source>
        <dbReference type="ARBA" id="ARBA00055690"/>
    </source>
</evidence>
<dbReference type="GO" id="GO:0006096">
    <property type="term" value="P:glycolytic process"/>
    <property type="evidence" value="ECO:0007669"/>
    <property type="project" value="UniProtKB-UniPathway"/>
</dbReference>
<dbReference type="GO" id="GO:0051156">
    <property type="term" value="P:glucose 6-phosphate metabolic process"/>
    <property type="evidence" value="ECO:0007669"/>
    <property type="project" value="TreeGrafter"/>
</dbReference>
<dbReference type="HAMAP" id="MF_00473">
    <property type="entry name" value="G6P_isomerase"/>
    <property type="match status" value="1"/>
</dbReference>
<dbReference type="InterPro" id="IPR016135">
    <property type="entry name" value="UBQ-conjugating_enzyme/RWD"/>
</dbReference>
<dbReference type="Gene3D" id="3.10.110.10">
    <property type="entry name" value="Ubiquitin Conjugating Enzyme"/>
    <property type="match status" value="1"/>
</dbReference>
<evidence type="ECO:0000256" key="9">
    <source>
        <dbReference type="ARBA" id="ARBA00022840"/>
    </source>
</evidence>
<dbReference type="PANTHER" id="PTHR11469">
    <property type="entry name" value="GLUCOSE-6-PHOSPHATE ISOMERASE"/>
    <property type="match status" value="1"/>
</dbReference>
<protein>
    <recommendedName>
        <fullName evidence="4 16">Glucose-6-phosphate isomerase</fullName>
        <ecNumber evidence="16">5.3.1.9</ecNumber>
    </recommendedName>
</protein>
<comment type="similarity">
    <text evidence="3 16">Belongs to the GPI family.</text>
</comment>
<dbReference type="GO" id="GO:0006094">
    <property type="term" value="P:gluconeogenesis"/>
    <property type="evidence" value="ECO:0007669"/>
    <property type="project" value="UniProtKB-KW"/>
</dbReference>
<organism evidence="18 19">
    <name type="scientific">Ancylostoma caninum</name>
    <name type="common">Dog hookworm</name>
    <dbReference type="NCBI Taxonomy" id="29170"/>
    <lineage>
        <taxon>Eukaryota</taxon>
        <taxon>Metazoa</taxon>
        <taxon>Ecdysozoa</taxon>
        <taxon>Nematoda</taxon>
        <taxon>Chromadorea</taxon>
        <taxon>Rhabditida</taxon>
        <taxon>Rhabditina</taxon>
        <taxon>Rhabditomorpha</taxon>
        <taxon>Strongyloidea</taxon>
        <taxon>Ancylostomatidae</taxon>
        <taxon>Ancylostomatinae</taxon>
        <taxon>Ancylostoma</taxon>
    </lineage>
</organism>
<dbReference type="NCBIfam" id="NF001211">
    <property type="entry name" value="PRK00179.1"/>
    <property type="match status" value="1"/>
</dbReference>
<dbReference type="EMBL" id="JOJR01002764">
    <property type="protein sequence ID" value="RCN28306.1"/>
    <property type="molecule type" value="Genomic_DNA"/>
</dbReference>
<comment type="subunit">
    <text evidence="14">Interacts with AUP1 (via C-terminus); the interaction recruits UBE2G2 to lipid droplets. Interacts with ubiquitin ligases AMFR/gp78 and RNF139/TRC8; recruitment to lipid droplets by AUP1 facilitates interaction of UBE2G2 with AMFR and RNF139, leading to sterol-induced ubiquitination of 3-hydroxy-3-methylglutaryl coenzyme A reductase and its subsequent proteasomal degradation.</text>
</comment>
<dbReference type="Pfam" id="PF00179">
    <property type="entry name" value="UQ_con"/>
    <property type="match status" value="1"/>
</dbReference>
<dbReference type="InterPro" id="IPR001672">
    <property type="entry name" value="G6P_Isomerase"/>
</dbReference>
<dbReference type="InterPro" id="IPR018189">
    <property type="entry name" value="Phosphoglucose_isomerase_CS"/>
</dbReference>
<evidence type="ECO:0000256" key="2">
    <source>
        <dbReference type="ARBA" id="ARBA00004926"/>
    </source>
</evidence>
<evidence type="ECO:0000256" key="8">
    <source>
        <dbReference type="ARBA" id="ARBA00022786"/>
    </source>
</evidence>
<dbReference type="GO" id="GO:0005829">
    <property type="term" value="C:cytosol"/>
    <property type="evidence" value="ECO:0007669"/>
    <property type="project" value="TreeGrafter"/>
</dbReference>
<keyword evidence="9" id="KW-0067">ATP-binding</keyword>
<evidence type="ECO:0000256" key="5">
    <source>
        <dbReference type="ARBA" id="ARBA00022432"/>
    </source>
</evidence>
<dbReference type="InterPro" id="IPR046348">
    <property type="entry name" value="SIS_dom_sf"/>
</dbReference>
<dbReference type="PROSITE" id="PS00765">
    <property type="entry name" value="P_GLUCOSE_ISOMERASE_1"/>
    <property type="match status" value="1"/>
</dbReference>
<keyword evidence="7" id="KW-0547">Nucleotide-binding</keyword>
<dbReference type="CDD" id="cd05015">
    <property type="entry name" value="SIS_PGI_1"/>
    <property type="match status" value="1"/>
</dbReference>
<evidence type="ECO:0000256" key="12">
    <source>
        <dbReference type="ARBA" id="ARBA00029321"/>
    </source>
</evidence>
<dbReference type="Pfam" id="PF00342">
    <property type="entry name" value="PGI"/>
    <property type="match status" value="1"/>
</dbReference>
<dbReference type="Proteomes" id="UP000252519">
    <property type="component" value="Unassembled WGS sequence"/>
</dbReference>
<evidence type="ECO:0000256" key="6">
    <source>
        <dbReference type="ARBA" id="ARBA00022679"/>
    </source>
</evidence>
<sequence>MSLCRDDKFQDLKSFVDCHEKEHLSIYEQLLNDPERFTKYTRTIDTPDGPMLFDFSKHRISDETFEKLMEVARSRNVEMMRAAMFGGERINFTENRAVLHIALRNRSNTPICVDGKDVMPDVNRVLEHMKDFCHKIITGAWTGFTGKKITDVVNIGIGGSDLGPLMVSEALRHYQIGPNVHFVSNVDGTHIAEVTKKLNPETTLFIIASKTFTTQETITNAETAKEWFLKKAGDKSAVAKHFVALSTNVPKAQEFGIDPSNMFEFWDWVGGRYSLWSAIGLSIAVHVGFDNFQKLLEGAHAADQHFVNQPLEQNVPVIMAMLGVLYSNVYGAETHALLPYDQYLHRFAAYFQQGDMESNGKFVTREGYRVDYATGPIVWGEPGTNGQHAFYQLIHQGTRLIPCDFIAPAKTLNPVRNGLHHQILLANFLAQTEALMKGKTREEAEAELKAANTPADKIEKILPHKVFEGNRPTTSIVLPIVSPFTLGLLIALYEHKIFVQGVIWDINSYDQWGGVVLVVNLPLLMTDNTRRLELTNRPPEGILAAPLDEDNFFEWECLITGPEDTCFANGVFPARISFPQDYPLSPPKMRFTCDLFHPNIYQDGRVCISILHAPGDDPTGYESSSERWSPVQSIEKILLSVVSMLAEPNDESPANVNAAKMWREDRAQFEKIADNLVRKTLCLPQSES</sequence>
<dbReference type="OrthoDB" id="5831190at2759"/>
<comment type="pathway">
    <text evidence="2 16">Carbohydrate degradation; glycolysis; D-glyceraldehyde 3-phosphate and glycerone phosphate from D-glucose: step 2/4.</text>
</comment>
<dbReference type="GO" id="GO:0005524">
    <property type="term" value="F:ATP binding"/>
    <property type="evidence" value="ECO:0007669"/>
    <property type="project" value="UniProtKB-KW"/>
</dbReference>
<dbReference type="STRING" id="29170.A0A368F856"/>
<dbReference type="CDD" id="cd05016">
    <property type="entry name" value="SIS_PGI_2"/>
    <property type="match status" value="1"/>
</dbReference>
<feature type="active site" description="Glycyl thioester intermediate" evidence="15">
    <location>
        <position position="607"/>
    </location>
</feature>
<keyword evidence="8" id="KW-0833">Ubl conjugation pathway</keyword>
<dbReference type="InterPro" id="IPR023313">
    <property type="entry name" value="UBQ-conjugating_AS"/>
</dbReference>
<keyword evidence="6" id="KW-0808">Transferase</keyword>
<comment type="function">
    <text evidence="13">Accepts ubiquitin from the E1 complex and catalyzes its covalent attachment to other proteins. In vitro catalyzes 'Lys-48'-linked polyubiquitination. Involved in endoplasmic reticulum-associated degradation (ERAD). Required for sterol-induced ubiquitination of 3-hydroxy-3-methylglutaryl coenzyme A reductase and its subsequent proteasomal degradation.</text>
</comment>
<dbReference type="InterPro" id="IPR000608">
    <property type="entry name" value="UBC"/>
</dbReference>
<dbReference type="SUPFAM" id="SSF53697">
    <property type="entry name" value="SIS domain"/>
    <property type="match status" value="1"/>
</dbReference>
<evidence type="ECO:0000313" key="18">
    <source>
        <dbReference type="EMBL" id="RCN28306.1"/>
    </source>
</evidence>